<feature type="domain" description="Aminomethyltransferase C-terminal" evidence="9">
    <location>
        <begin position="305"/>
        <end position="378"/>
    </location>
</feature>
<proteinExistence type="inferred from homology"/>
<sequence>MFSFEWYPRVMSLNKHPFKDVRSESMARKTILNDIHKQNGGRMVEFAGWELPLHFGSQLEEHHAVRRDAGIFDVSHMTIIDLEGKDCCRFLRELLANDVARLSGSGKALYSCMLDESGGILDDLTVFRRAEDRYRIVGNAATREKVIAWIERHALGFSVNILPRQDLAIIAAQGPEARRKADACLPAELHAAAASLAPFEFAEAGDWFLSCSGYTGEDGLEIILPQTDAPALWTGLIAEGFRPCGLGARDTLRLEAGMRLYGLDMDETVTPLEAGLAWTVAWEPAERSFIGRTALEEQRKTGQLRRFVGLVLTDKGVLRHGQKVVVPGGSEGVVTSGIFSPTLNRSIAFARVPPGAYDRAWVDIRGRLKEVLITPPRFVRQGRAIFDLDRS</sequence>
<protein>
    <recommendedName>
        <fullName evidence="2 7">Aminomethyltransferase</fullName>
        <ecNumber evidence="2 7">2.1.2.10</ecNumber>
    </recommendedName>
    <alternativeName>
        <fullName evidence="5 7">Glycine cleavage system T protein</fullName>
    </alternativeName>
</protein>
<dbReference type="Pfam" id="PF08669">
    <property type="entry name" value="GCV_T_C"/>
    <property type="match status" value="1"/>
</dbReference>
<comment type="similarity">
    <text evidence="1 7">Belongs to the GcvT family.</text>
</comment>
<evidence type="ECO:0000256" key="6">
    <source>
        <dbReference type="ARBA" id="ARBA00047665"/>
    </source>
</evidence>
<reference evidence="10 11" key="1">
    <citation type="submission" date="2023-03" db="EMBL/GenBank/DDBJ databases">
        <authorList>
            <person name="Pearce D."/>
        </authorList>
    </citation>
    <scope>NUCLEOTIDE SEQUENCE [LARGE SCALE GENOMIC DNA]</scope>
    <source>
        <strain evidence="10">Msz</strain>
    </source>
</reference>
<dbReference type="PANTHER" id="PTHR43757:SF2">
    <property type="entry name" value="AMINOMETHYLTRANSFERASE, MITOCHONDRIAL"/>
    <property type="match status" value="1"/>
</dbReference>
<dbReference type="EC" id="2.1.2.10" evidence="2 7"/>
<comment type="function">
    <text evidence="7">The glycine cleavage system catalyzes the degradation of glycine.</text>
</comment>
<dbReference type="PANTHER" id="PTHR43757">
    <property type="entry name" value="AMINOMETHYLTRANSFERASE"/>
    <property type="match status" value="1"/>
</dbReference>
<keyword evidence="4 7" id="KW-0808">Transferase</keyword>
<dbReference type="InterPro" id="IPR013977">
    <property type="entry name" value="GcvT_C"/>
</dbReference>
<dbReference type="Gene3D" id="4.10.1250.10">
    <property type="entry name" value="Aminomethyltransferase fragment"/>
    <property type="match status" value="1"/>
</dbReference>
<evidence type="ECO:0000256" key="5">
    <source>
        <dbReference type="ARBA" id="ARBA00031395"/>
    </source>
</evidence>
<dbReference type="Gene3D" id="2.40.30.110">
    <property type="entry name" value="Aminomethyltransferase beta-barrel domains"/>
    <property type="match status" value="1"/>
</dbReference>
<dbReference type="InterPro" id="IPR006223">
    <property type="entry name" value="GcvT"/>
</dbReference>
<evidence type="ECO:0000259" key="8">
    <source>
        <dbReference type="Pfam" id="PF01571"/>
    </source>
</evidence>
<evidence type="ECO:0000313" key="11">
    <source>
        <dbReference type="Proteomes" id="UP001162030"/>
    </source>
</evidence>
<dbReference type="Pfam" id="PF01571">
    <property type="entry name" value="GCV_T"/>
    <property type="match status" value="1"/>
</dbReference>
<organism evidence="10 11">
    <name type="scientific">Methylocaldum szegediense</name>
    <dbReference type="NCBI Taxonomy" id="73780"/>
    <lineage>
        <taxon>Bacteria</taxon>
        <taxon>Pseudomonadati</taxon>
        <taxon>Pseudomonadota</taxon>
        <taxon>Gammaproteobacteria</taxon>
        <taxon>Methylococcales</taxon>
        <taxon>Methylococcaceae</taxon>
        <taxon>Methylocaldum</taxon>
    </lineage>
</organism>
<dbReference type="HAMAP" id="MF_00259">
    <property type="entry name" value="GcvT"/>
    <property type="match status" value="1"/>
</dbReference>
<dbReference type="InterPro" id="IPR029043">
    <property type="entry name" value="GcvT/YgfZ_C"/>
</dbReference>
<evidence type="ECO:0000256" key="3">
    <source>
        <dbReference type="ARBA" id="ARBA00022576"/>
    </source>
</evidence>
<dbReference type="GO" id="GO:0004047">
    <property type="term" value="F:aminomethyltransferase activity"/>
    <property type="evidence" value="ECO:0007669"/>
    <property type="project" value="UniProtKB-EC"/>
</dbReference>
<dbReference type="Gene3D" id="3.30.1360.120">
    <property type="entry name" value="Probable tRNA modification gtpase trme, domain 1"/>
    <property type="match status" value="1"/>
</dbReference>
<comment type="catalytic activity">
    <reaction evidence="6 7">
        <text>N(6)-[(R)-S(8)-aminomethyldihydrolipoyl]-L-lysyl-[protein] + (6S)-5,6,7,8-tetrahydrofolate = N(6)-[(R)-dihydrolipoyl]-L-lysyl-[protein] + (6R)-5,10-methylene-5,6,7,8-tetrahydrofolate + NH4(+)</text>
        <dbReference type="Rhea" id="RHEA:16945"/>
        <dbReference type="Rhea" id="RHEA-COMP:10475"/>
        <dbReference type="Rhea" id="RHEA-COMP:10492"/>
        <dbReference type="ChEBI" id="CHEBI:15636"/>
        <dbReference type="ChEBI" id="CHEBI:28938"/>
        <dbReference type="ChEBI" id="CHEBI:57453"/>
        <dbReference type="ChEBI" id="CHEBI:83100"/>
        <dbReference type="ChEBI" id="CHEBI:83143"/>
        <dbReference type="EC" id="2.1.2.10"/>
    </reaction>
</comment>
<dbReference type="InterPro" id="IPR022903">
    <property type="entry name" value="GcvT_bac"/>
</dbReference>
<keyword evidence="11" id="KW-1185">Reference proteome</keyword>
<evidence type="ECO:0000256" key="2">
    <source>
        <dbReference type="ARBA" id="ARBA00012616"/>
    </source>
</evidence>
<dbReference type="InterPro" id="IPR028896">
    <property type="entry name" value="GcvT/YgfZ/DmdA"/>
</dbReference>
<dbReference type="NCBIfam" id="NF001567">
    <property type="entry name" value="PRK00389.1"/>
    <property type="match status" value="1"/>
</dbReference>
<evidence type="ECO:0000259" key="9">
    <source>
        <dbReference type="Pfam" id="PF08669"/>
    </source>
</evidence>
<evidence type="ECO:0000256" key="4">
    <source>
        <dbReference type="ARBA" id="ARBA00022679"/>
    </source>
</evidence>
<keyword evidence="3 7" id="KW-0032">Aminotransferase</keyword>
<dbReference type="SUPFAM" id="SSF101790">
    <property type="entry name" value="Aminomethyltransferase beta-barrel domain"/>
    <property type="match status" value="1"/>
</dbReference>
<dbReference type="PIRSF" id="PIRSF006487">
    <property type="entry name" value="GcvT"/>
    <property type="match status" value="1"/>
</dbReference>
<dbReference type="Proteomes" id="UP001162030">
    <property type="component" value="Chromosome"/>
</dbReference>
<dbReference type="NCBIfam" id="TIGR00528">
    <property type="entry name" value="gcvT"/>
    <property type="match status" value="1"/>
</dbReference>
<evidence type="ECO:0000256" key="7">
    <source>
        <dbReference type="HAMAP-Rule" id="MF_00259"/>
    </source>
</evidence>
<comment type="subunit">
    <text evidence="7">The glycine cleavage system is composed of four proteins: P, T, L and H.</text>
</comment>
<dbReference type="InterPro" id="IPR027266">
    <property type="entry name" value="TrmE/GcvT-like"/>
</dbReference>
<name>A0ABM9I2S9_9GAMM</name>
<dbReference type="InterPro" id="IPR006222">
    <property type="entry name" value="GCVT_N"/>
</dbReference>
<feature type="domain" description="GCVT N-terminal" evidence="8">
    <location>
        <begin position="33"/>
        <end position="283"/>
    </location>
</feature>
<dbReference type="SUPFAM" id="SSF103025">
    <property type="entry name" value="Folate-binding domain"/>
    <property type="match status" value="1"/>
</dbReference>
<dbReference type="EMBL" id="OX458333">
    <property type="protein sequence ID" value="CAI8853387.1"/>
    <property type="molecule type" value="Genomic_DNA"/>
</dbReference>
<dbReference type="Gene3D" id="3.30.70.1400">
    <property type="entry name" value="Aminomethyltransferase beta-barrel domains"/>
    <property type="match status" value="1"/>
</dbReference>
<evidence type="ECO:0000313" key="10">
    <source>
        <dbReference type="EMBL" id="CAI8853387.1"/>
    </source>
</evidence>
<gene>
    <name evidence="7 10" type="primary">gcvT</name>
    <name evidence="10" type="ORF">MSZNOR_2553</name>
</gene>
<accession>A0ABM9I2S9</accession>
<evidence type="ECO:0000256" key="1">
    <source>
        <dbReference type="ARBA" id="ARBA00008609"/>
    </source>
</evidence>